<dbReference type="InterPro" id="IPR020843">
    <property type="entry name" value="ER"/>
</dbReference>
<dbReference type="PANTHER" id="PTHR11695">
    <property type="entry name" value="ALCOHOL DEHYDROGENASE RELATED"/>
    <property type="match status" value="1"/>
</dbReference>
<dbReference type="Pfam" id="PF08240">
    <property type="entry name" value="ADH_N"/>
    <property type="match status" value="1"/>
</dbReference>
<dbReference type="GO" id="GO:0016491">
    <property type="term" value="F:oxidoreductase activity"/>
    <property type="evidence" value="ECO:0007669"/>
    <property type="project" value="InterPro"/>
</dbReference>
<reference evidence="2 3" key="1">
    <citation type="submission" date="2020-07" db="EMBL/GenBank/DDBJ databases">
        <title>Novel species isolated from subtropical streams in China.</title>
        <authorList>
            <person name="Lu H."/>
        </authorList>
    </citation>
    <scope>NUCLEOTIDE SEQUENCE [LARGE SCALE GENOMIC DNA]</scope>
    <source>
        <strain evidence="2 3">LX20W</strain>
    </source>
</reference>
<dbReference type="InterPro" id="IPR013154">
    <property type="entry name" value="ADH-like_N"/>
</dbReference>
<evidence type="ECO:0000313" key="3">
    <source>
        <dbReference type="Proteomes" id="UP000534388"/>
    </source>
</evidence>
<dbReference type="Proteomes" id="UP000534388">
    <property type="component" value="Unassembled WGS sequence"/>
</dbReference>
<organism evidence="2 3">
    <name type="scientific">Rugamonas brunnea</name>
    <dbReference type="NCBI Taxonomy" id="2758569"/>
    <lineage>
        <taxon>Bacteria</taxon>
        <taxon>Pseudomonadati</taxon>
        <taxon>Pseudomonadota</taxon>
        <taxon>Betaproteobacteria</taxon>
        <taxon>Burkholderiales</taxon>
        <taxon>Oxalobacteraceae</taxon>
        <taxon>Telluria group</taxon>
        <taxon>Rugamonas</taxon>
    </lineage>
</organism>
<protein>
    <submittedName>
        <fullName evidence="2">Alcohol dehydrogenase catalytic domain-containing protein</fullName>
    </submittedName>
</protein>
<dbReference type="PANTHER" id="PTHR11695:SF294">
    <property type="entry name" value="RETICULON-4-INTERACTING PROTEIN 1, MITOCHONDRIAL"/>
    <property type="match status" value="1"/>
</dbReference>
<dbReference type="InterPro" id="IPR011032">
    <property type="entry name" value="GroES-like_sf"/>
</dbReference>
<comment type="caution">
    <text evidence="2">The sequence shown here is derived from an EMBL/GenBank/DDBJ whole genome shotgun (WGS) entry which is preliminary data.</text>
</comment>
<dbReference type="AlphaFoldDB" id="A0A7W2EV21"/>
<gene>
    <name evidence="2" type="ORF">H3H37_18920</name>
</gene>
<dbReference type="SMART" id="SM00829">
    <property type="entry name" value="PKS_ER"/>
    <property type="match status" value="1"/>
</dbReference>
<feature type="domain" description="Enoyl reductase (ER)" evidence="1">
    <location>
        <begin position="10"/>
        <end position="332"/>
    </location>
</feature>
<dbReference type="SUPFAM" id="SSF50129">
    <property type="entry name" value="GroES-like"/>
    <property type="match status" value="1"/>
</dbReference>
<dbReference type="Gene3D" id="3.40.50.720">
    <property type="entry name" value="NAD(P)-binding Rossmann-like Domain"/>
    <property type="match status" value="1"/>
</dbReference>
<proteinExistence type="predicted"/>
<accession>A0A7W2EV21</accession>
<keyword evidence="3" id="KW-1185">Reference proteome</keyword>
<dbReference type="InterPro" id="IPR036291">
    <property type="entry name" value="NAD(P)-bd_dom_sf"/>
</dbReference>
<name>A0A7W2EV21_9BURK</name>
<sequence>MTAAAIGQFGPPSVLRLQRLPCPAPKAGEILVRVQAAAVHPIDARRRGGYARRLFALMGAARMPLVLGNGFAGTVVAVGRGVTSLRVGDAVFGAKPPSSSGTHASHVVVRAEHALRQPAGMDAMALAALPYNFLTAARAITDAGITAQSLQGRAVLVYGASGGLGLLAIWLLHSMGAQVTAVAGGAGLDDCRAAGATTVVDRHRQPLHALPRHFAATLNFANWDDEAALLHLLAPDALGHATTVHPMLGNIDRHGLLGGALATLRQRRRMRAQVPKGARYAWTVFRPEPALFALLAQCAHRLPAPACTGYPLSAAAQAHRHVEQRLPGRAVLLPA</sequence>
<dbReference type="Gene3D" id="3.90.180.10">
    <property type="entry name" value="Medium-chain alcohol dehydrogenases, catalytic domain"/>
    <property type="match status" value="1"/>
</dbReference>
<dbReference type="EMBL" id="JACEZT010000013">
    <property type="protein sequence ID" value="MBA5639137.1"/>
    <property type="molecule type" value="Genomic_DNA"/>
</dbReference>
<dbReference type="SUPFAM" id="SSF51735">
    <property type="entry name" value="NAD(P)-binding Rossmann-fold domains"/>
    <property type="match status" value="1"/>
</dbReference>
<evidence type="ECO:0000313" key="2">
    <source>
        <dbReference type="EMBL" id="MBA5639137.1"/>
    </source>
</evidence>
<evidence type="ECO:0000259" key="1">
    <source>
        <dbReference type="SMART" id="SM00829"/>
    </source>
</evidence>
<dbReference type="InterPro" id="IPR050700">
    <property type="entry name" value="YIM1/Zinc_Alcohol_DH_Fams"/>
</dbReference>